<sequence>MDNQESEKMLHWKKHYVVGTGFYGSSVYFASPMGDPSYFSSPPFAAVKSSEFQYSSPLRKEGKILQELRGCPYILHCFGEDESLENGKSTYNLLLEFAQGGTLRDLLNSKVGKKISEEEAAYYTYQILMAIFHIHSKGYIHCDINPQNILVFPNAVIHANGVNNRLKLADFGSAQRKGEKTCLKSSMYLGESLCYVSPEFIEKGNFQPVSDIWSLGCILCEMISGTMVWSEAEAKGKEDGLELHIVCKHPKIPKDVSAIAMDFIKKCLEKKHERRCTAEDLIKHPFVQNFLDASTDWISKRDMFTAHSRDTLGSHFIPFKLFP</sequence>
<reference evidence="2" key="2">
    <citation type="submission" date="2025-08" db="UniProtKB">
        <authorList>
            <consortium name="RefSeq"/>
        </authorList>
    </citation>
    <scope>IDENTIFICATION</scope>
    <source>
        <tissue evidence="2">Leaf</tissue>
    </source>
</reference>
<organism evidence="1 2">
    <name type="scientific">Nicotiana tabacum</name>
    <name type="common">Common tobacco</name>
    <dbReference type="NCBI Taxonomy" id="4097"/>
    <lineage>
        <taxon>Eukaryota</taxon>
        <taxon>Viridiplantae</taxon>
        <taxon>Streptophyta</taxon>
        <taxon>Embryophyta</taxon>
        <taxon>Tracheophyta</taxon>
        <taxon>Spermatophyta</taxon>
        <taxon>Magnoliopsida</taxon>
        <taxon>eudicotyledons</taxon>
        <taxon>Gunneridae</taxon>
        <taxon>Pentapetalae</taxon>
        <taxon>asterids</taxon>
        <taxon>lamiids</taxon>
        <taxon>Solanales</taxon>
        <taxon>Solanaceae</taxon>
        <taxon>Nicotianoideae</taxon>
        <taxon>Nicotianeae</taxon>
        <taxon>Nicotiana</taxon>
    </lineage>
</organism>
<evidence type="ECO:0000313" key="1">
    <source>
        <dbReference type="Proteomes" id="UP000790787"/>
    </source>
</evidence>
<reference evidence="1" key="1">
    <citation type="journal article" date="2014" name="Nat. Commun.">
        <title>The tobacco genome sequence and its comparison with those of tomato and potato.</title>
        <authorList>
            <person name="Sierro N."/>
            <person name="Battey J.N."/>
            <person name="Ouadi S."/>
            <person name="Bakaher N."/>
            <person name="Bovet L."/>
            <person name="Willig A."/>
            <person name="Goepfert S."/>
            <person name="Peitsch M.C."/>
            <person name="Ivanov N.V."/>
        </authorList>
    </citation>
    <scope>NUCLEOTIDE SEQUENCE [LARGE SCALE GENOMIC DNA]</scope>
</reference>
<accession>A0AC58SP87</accession>
<keyword evidence="1" id="KW-1185">Reference proteome</keyword>
<gene>
    <name evidence="2" type="primary">LOC142169431</name>
</gene>
<name>A0AC58SP87_TOBAC</name>
<dbReference type="Proteomes" id="UP000790787">
    <property type="component" value="Chromosome 15"/>
</dbReference>
<evidence type="ECO:0000313" key="2">
    <source>
        <dbReference type="RefSeq" id="XP_075086788.1"/>
    </source>
</evidence>
<proteinExistence type="predicted"/>
<dbReference type="RefSeq" id="XP_075086788.1">
    <property type="nucleotide sequence ID" value="XM_075230687.1"/>
</dbReference>
<protein>
    <submittedName>
        <fullName evidence="2">Mitogen-activated protein kinase kinase kinase 20-like</fullName>
    </submittedName>
</protein>